<dbReference type="Proteomes" id="UP000094828">
    <property type="component" value="Unassembled WGS sequence"/>
</dbReference>
<evidence type="ECO:0000313" key="2">
    <source>
        <dbReference type="EMBL" id="ODA34605.1"/>
    </source>
</evidence>
<dbReference type="GO" id="GO:0005737">
    <property type="term" value="C:cytoplasm"/>
    <property type="evidence" value="ECO:0007669"/>
    <property type="project" value="TreeGrafter"/>
</dbReference>
<sequence length="370" mass="41466">MSETTVDLLIVGQGVAGSALAWQALRRQLKIHVISSPAQWPLSASQVGAGLITPITGSRLALAWRFAEFRSSALDLYRFVANETNRDCWRNRPALRWLTTAEEELWLSRCHKFPASANYLQPVEEDFVASREHGIHGPAGTKPYVMLEAARVLLPVFLQATEKWLRETACLSSAEFRPCDLLWDEVACHWQWKSIAARRIVLCTGYTPELIRLPFLAAKGELMEIELPGARKDYSWHGGIWMTPQEQDRWLVGATYDPQHLDYEITSEARLELSGGLAQWGIRNPQICSQQAAIRPALPGQMPAIGWSLPESILGRVSEVTWPQEKNCGVINGLGSRGALWAPLLAKWLLDSMEGQPLPPEINLTRFLKP</sequence>
<proteinExistence type="predicted"/>
<dbReference type="PANTHER" id="PTHR13847:SF261">
    <property type="entry name" value="FAD-DEPENDENT OXIDOREDUCTASE FAMILY PROTEIN"/>
    <property type="match status" value="1"/>
</dbReference>
<dbReference type="InterPro" id="IPR006076">
    <property type="entry name" value="FAD-dep_OxRdtase"/>
</dbReference>
<dbReference type="AlphaFoldDB" id="A0A1C3EN00"/>
<protein>
    <recommendedName>
        <fullName evidence="1">FAD dependent oxidoreductase domain-containing protein</fullName>
    </recommendedName>
</protein>
<gene>
    <name evidence="2" type="ORF">A6X21_02680</name>
</gene>
<evidence type="ECO:0000313" key="3">
    <source>
        <dbReference type="Proteomes" id="UP000094828"/>
    </source>
</evidence>
<accession>A0A1C3EN00</accession>
<dbReference type="Gene3D" id="3.30.9.10">
    <property type="entry name" value="D-Amino Acid Oxidase, subunit A, domain 2"/>
    <property type="match status" value="1"/>
</dbReference>
<dbReference type="Pfam" id="PF01266">
    <property type="entry name" value="DAO"/>
    <property type="match status" value="1"/>
</dbReference>
<feature type="domain" description="FAD dependent oxidoreductase" evidence="1">
    <location>
        <begin position="7"/>
        <end position="350"/>
    </location>
</feature>
<dbReference type="SUPFAM" id="SSF51905">
    <property type="entry name" value="FAD/NAD(P)-binding domain"/>
    <property type="match status" value="1"/>
</dbReference>
<dbReference type="InterPro" id="IPR036188">
    <property type="entry name" value="FAD/NAD-bd_sf"/>
</dbReference>
<dbReference type="RefSeq" id="WP_068846075.1">
    <property type="nucleotide sequence ID" value="NZ_LYDR01000039.1"/>
</dbReference>
<reference evidence="2 3" key="1">
    <citation type="submission" date="2016-05" db="EMBL/GenBank/DDBJ databases">
        <title>Genomic and physiological characterization of Planctopirus sp. isolated from fresh water lake.</title>
        <authorList>
            <person name="Subhash Y."/>
            <person name="Ramana C."/>
        </authorList>
    </citation>
    <scope>NUCLEOTIDE SEQUENCE [LARGE SCALE GENOMIC DNA]</scope>
    <source>
        <strain evidence="2 3">JC280</strain>
    </source>
</reference>
<dbReference type="Gene3D" id="3.50.50.60">
    <property type="entry name" value="FAD/NAD(P)-binding domain"/>
    <property type="match status" value="1"/>
</dbReference>
<dbReference type="EMBL" id="LYDR01000039">
    <property type="protein sequence ID" value="ODA34605.1"/>
    <property type="molecule type" value="Genomic_DNA"/>
</dbReference>
<organism evidence="2 3">
    <name type="scientific">Planctopirus hydrillae</name>
    <dbReference type="NCBI Taxonomy" id="1841610"/>
    <lineage>
        <taxon>Bacteria</taxon>
        <taxon>Pseudomonadati</taxon>
        <taxon>Planctomycetota</taxon>
        <taxon>Planctomycetia</taxon>
        <taxon>Planctomycetales</taxon>
        <taxon>Planctomycetaceae</taxon>
        <taxon>Planctopirus</taxon>
    </lineage>
</organism>
<evidence type="ECO:0000259" key="1">
    <source>
        <dbReference type="Pfam" id="PF01266"/>
    </source>
</evidence>
<dbReference type="STRING" id="1841610.A6X21_02680"/>
<name>A0A1C3EN00_9PLAN</name>
<comment type="caution">
    <text evidence="2">The sequence shown here is derived from an EMBL/GenBank/DDBJ whole genome shotgun (WGS) entry which is preliminary data.</text>
</comment>
<keyword evidence="3" id="KW-1185">Reference proteome</keyword>
<dbReference type="PANTHER" id="PTHR13847">
    <property type="entry name" value="SARCOSINE DEHYDROGENASE-RELATED"/>
    <property type="match status" value="1"/>
</dbReference>